<dbReference type="AlphaFoldDB" id="A0A953LBW3"/>
<dbReference type="Gene3D" id="3.30.300.20">
    <property type="match status" value="1"/>
</dbReference>
<dbReference type="Pfam" id="PF02566">
    <property type="entry name" value="OsmC"/>
    <property type="match status" value="1"/>
</dbReference>
<dbReference type="RefSeq" id="WP_222580471.1">
    <property type="nucleotide sequence ID" value="NZ_JAHVHU010000011.1"/>
</dbReference>
<reference evidence="1" key="1">
    <citation type="submission" date="2021-06" db="EMBL/GenBank/DDBJ databases">
        <title>44 bacteria genomes isolated from Dapeng, Shenzhen.</title>
        <authorList>
            <person name="Zheng W."/>
            <person name="Yu S."/>
            <person name="Huang Y."/>
        </authorList>
    </citation>
    <scope>NUCLEOTIDE SEQUENCE</scope>
    <source>
        <strain evidence="1">DP5N28-2</strain>
    </source>
</reference>
<dbReference type="EMBL" id="JAHVHU010000011">
    <property type="protein sequence ID" value="MBY5958931.1"/>
    <property type="molecule type" value="Genomic_DNA"/>
</dbReference>
<dbReference type="PANTHER" id="PTHR35368:SF1">
    <property type="entry name" value="HYDROPEROXIDE REDUCTASE"/>
    <property type="match status" value="1"/>
</dbReference>
<proteinExistence type="predicted"/>
<dbReference type="InterPro" id="IPR015946">
    <property type="entry name" value="KH_dom-like_a/b"/>
</dbReference>
<evidence type="ECO:0000313" key="1">
    <source>
        <dbReference type="EMBL" id="MBY5958931.1"/>
    </source>
</evidence>
<evidence type="ECO:0000313" key="2">
    <source>
        <dbReference type="Proteomes" id="UP000753961"/>
    </source>
</evidence>
<dbReference type="InterPro" id="IPR052924">
    <property type="entry name" value="OsmC/Ohr_hydroprdx_reductase"/>
</dbReference>
<dbReference type="SUPFAM" id="SSF82784">
    <property type="entry name" value="OsmC-like"/>
    <property type="match status" value="1"/>
</dbReference>
<organism evidence="1 2">
    <name type="scientific">Membranihabitans marinus</name>
    <dbReference type="NCBI Taxonomy" id="1227546"/>
    <lineage>
        <taxon>Bacteria</taxon>
        <taxon>Pseudomonadati</taxon>
        <taxon>Bacteroidota</taxon>
        <taxon>Saprospiria</taxon>
        <taxon>Saprospirales</taxon>
        <taxon>Saprospiraceae</taxon>
        <taxon>Membranihabitans</taxon>
    </lineage>
</organism>
<comment type="caution">
    <text evidence="1">The sequence shown here is derived from an EMBL/GenBank/DDBJ whole genome shotgun (WGS) entry which is preliminary data.</text>
</comment>
<dbReference type="PANTHER" id="PTHR35368">
    <property type="entry name" value="HYDROPEROXIDE REDUCTASE"/>
    <property type="match status" value="1"/>
</dbReference>
<dbReference type="InterPro" id="IPR003718">
    <property type="entry name" value="OsmC/Ohr_fam"/>
</dbReference>
<gene>
    <name evidence="1" type="ORF">KUV50_12340</name>
</gene>
<dbReference type="InterPro" id="IPR036102">
    <property type="entry name" value="OsmC/Ohrsf"/>
</dbReference>
<name>A0A953LBW3_9BACT</name>
<keyword evidence="2" id="KW-1185">Reference proteome</keyword>
<dbReference type="Proteomes" id="UP000753961">
    <property type="component" value="Unassembled WGS sequence"/>
</dbReference>
<sequence length="149" mass="16358">MSNLTFSVKGRNENATRFVANARHFQLIVDEPEELGGTDQAANPVEFLLAAYAGCLNVMGHIVAKELDIDLRSLEIDIEGDLDPSKVFGKPTVNRPGYQEIRVRLIPESDATQEQLKIWTETVESRCPVNDNLLNPTPVKLVVGAAVTA</sequence>
<protein>
    <submittedName>
        <fullName evidence="1">OsmC family protein</fullName>
    </submittedName>
</protein>
<accession>A0A953LBW3</accession>